<dbReference type="EMBL" id="CAJNOK010007397">
    <property type="protein sequence ID" value="CAF1033169.1"/>
    <property type="molecule type" value="Genomic_DNA"/>
</dbReference>
<evidence type="ECO:0000313" key="8">
    <source>
        <dbReference type="EMBL" id="CAF4572841.1"/>
    </source>
</evidence>
<dbReference type="EMBL" id="CAJOBA010066895">
    <property type="protein sequence ID" value="CAF4367625.1"/>
    <property type="molecule type" value="Genomic_DNA"/>
</dbReference>
<evidence type="ECO:0000313" key="5">
    <source>
        <dbReference type="EMBL" id="CAF3801451.1"/>
    </source>
</evidence>
<dbReference type="Proteomes" id="UP000677228">
    <property type="component" value="Unassembled WGS sequence"/>
</dbReference>
<gene>
    <name evidence="4" type="ORF">GPM918_LOCUS45387</name>
    <name evidence="1" type="ORF">OVA965_LOCUS16096</name>
    <name evidence="2" type="ORF">OVA965_LOCUS33792</name>
    <name evidence="3" type="ORF">OVA965_LOCUS40446</name>
    <name evidence="8" type="ORF">SRO942_LOCUS47836</name>
    <name evidence="5" type="ORF">TMI583_LOCUS16106</name>
    <name evidence="6" type="ORF">TMI583_LOCUS34692</name>
    <name evidence="7" type="ORF">TMI583_LOCUS41882</name>
</gene>
<dbReference type="EMBL" id="CAJNOQ010050478">
    <property type="protein sequence ID" value="CAF1648770.1"/>
    <property type="molecule type" value="Genomic_DNA"/>
</dbReference>
<proteinExistence type="predicted"/>
<evidence type="ECO:0000313" key="3">
    <source>
        <dbReference type="EMBL" id="CAF1572536.1"/>
    </source>
</evidence>
<feature type="non-terminal residue" evidence="4">
    <location>
        <position position="8"/>
    </location>
</feature>
<dbReference type="EMBL" id="CAJOBC010120681">
    <property type="protein sequence ID" value="CAF4572841.1"/>
    <property type="molecule type" value="Genomic_DNA"/>
</dbReference>
<keyword evidence="9" id="KW-1185">Reference proteome</keyword>
<evidence type="ECO:0000313" key="6">
    <source>
        <dbReference type="EMBL" id="CAF4223775.1"/>
    </source>
</evidence>
<organism evidence="4 9">
    <name type="scientific">Didymodactylos carnosus</name>
    <dbReference type="NCBI Taxonomy" id="1234261"/>
    <lineage>
        <taxon>Eukaryota</taxon>
        <taxon>Metazoa</taxon>
        <taxon>Spiralia</taxon>
        <taxon>Gnathifera</taxon>
        <taxon>Rotifera</taxon>
        <taxon>Eurotatoria</taxon>
        <taxon>Bdelloidea</taxon>
        <taxon>Philodinida</taxon>
        <taxon>Philodinidae</taxon>
        <taxon>Didymodactylos</taxon>
    </lineage>
</organism>
<protein>
    <submittedName>
        <fullName evidence="4">Uncharacterized protein</fullName>
    </submittedName>
</protein>
<dbReference type="Proteomes" id="UP000682733">
    <property type="component" value="Unassembled WGS sequence"/>
</dbReference>
<evidence type="ECO:0000313" key="9">
    <source>
        <dbReference type="Proteomes" id="UP000663829"/>
    </source>
</evidence>
<reference evidence="4" key="1">
    <citation type="submission" date="2021-02" db="EMBL/GenBank/DDBJ databases">
        <authorList>
            <person name="Nowell W R."/>
        </authorList>
    </citation>
    <scope>NUCLEOTIDE SEQUENCE</scope>
</reference>
<name>A0A816EJG8_9BILA</name>
<dbReference type="EMBL" id="CAJNOK010044055">
    <property type="protein sequence ID" value="CAF1572536.1"/>
    <property type="molecule type" value="Genomic_DNA"/>
</dbReference>
<dbReference type="EMBL" id="CAJOBA010007409">
    <property type="protein sequence ID" value="CAF3801451.1"/>
    <property type="molecule type" value="Genomic_DNA"/>
</dbReference>
<dbReference type="EMBL" id="CAJNOK010027672">
    <property type="protein sequence ID" value="CAF1424140.1"/>
    <property type="molecule type" value="Genomic_DNA"/>
</dbReference>
<evidence type="ECO:0000313" key="2">
    <source>
        <dbReference type="EMBL" id="CAF1424140.1"/>
    </source>
</evidence>
<sequence length="8" mass="931">MQSIVLLK</sequence>
<dbReference type="Proteomes" id="UP000663829">
    <property type="component" value="Unassembled WGS sequence"/>
</dbReference>
<evidence type="ECO:0000313" key="4">
    <source>
        <dbReference type="EMBL" id="CAF1648770.1"/>
    </source>
</evidence>
<evidence type="ECO:0000313" key="1">
    <source>
        <dbReference type="EMBL" id="CAF1033169.1"/>
    </source>
</evidence>
<accession>A0A816EJG8</accession>
<dbReference type="EMBL" id="CAJOBA010049439">
    <property type="protein sequence ID" value="CAF4223775.1"/>
    <property type="molecule type" value="Genomic_DNA"/>
</dbReference>
<evidence type="ECO:0000313" key="7">
    <source>
        <dbReference type="EMBL" id="CAF4367625.1"/>
    </source>
</evidence>
<dbReference type="Proteomes" id="UP000681722">
    <property type="component" value="Unassembled WGS sequence"/>
</dbReference>
<comment type="caution">
    <text evidence="4">The sequence shown here is derived from an EMBL/GenBank/DDBJ whole genome shotgun (WGS) entry which is preliminary data.</text>
</comment>